<reference evidence="3 4" key="1">
    <citation type="submission" date="2015-03" db="EMBL/GenBank/DDBJ databases">
        <authorList>
            <person name="Murphy D."/>
        </authorList>
    </citation>
    <scope>NUCLEOTIDE SEQUENCE [LARGE SCALE GENOMIC DNA]</scope>
    <source>
        <strain evidence="3 4">DSM 44277</strain>
    </source>
</reference>
<feature type="region of interest" description="Disordered" evidence="1">
    <location>
        <begin position="180"/>
        <end position="215"/>
    </location>
</feature>
<dbReference type="EMBL" id="CSTD01000001">
    <property type="protein sequence ID" value="CPR02803.1"/>
    <property type="molecule type" value="Genomic_DNA"/>
</dbReference>
<evidence type="ECO:0000256" key="1">
    <source>
        <dbReference type="SAM" id="MobiDB-lite"/>
    </source>
</evidence>
<proteinExistence type="predicted"/>
<feature type="compositionally biased region" description="Basic residues" evidence="1">
    <location>
        <begin position="200"/>
        <end position="215"/>
    </location>
</feature>
<evidence type="ECO:0000313" key="4">
    <source>
        <dbReference type="Proteomes" id="UP000198875"/>
    </source>
</evidence>
<sequence length="215" mass="21461">MTFLTTTPDILATAATDLAGIGSTLDAAHAAAAAPTTAILAAAQDEVSTEIAAVFSWYAIEYQYLGRNAAAVHAQFVEALEAAAGSYAGAEAASASVLAAFTLPTLPGLVVGAFNGLIYQPTYLIGQFWITNPVGEFIDNTLINPIGLALFGRDLLGNGAPGMNGGTVLQAAGGPGGLLFGDGGPGGTAASGQGGLGGRQPRRRTGNRRTTGHSG</sequence>
<dbReference type="Proteomes" id="UP000198875">
    <property type="component" value="Unassembled WGS sequence"/>
</dbReference>
<dbReference type="SUPFAM" id="SSF140459">
    <property type="entry name" value="PE/PPE dimer-like"/>
    <property type="match status" value="1"/>
</dbReference>
<dbReference type="AlphaFoldDB" id="A0A0U0W2I2"/>
<gene>
    <name evidence="3" type="ORF">BN971_00233</name>
</gene>
<protein>
    <submittedName>
        <fullName evidence="3">PE-PGRS family protein</fullName>
    </submittedName>
</protein>
<organism evidence="3 4">
    <name type="scientific">Mycobacterium bohemicum DSM 44277</name>
    <dbReference type="NCBI Taxonomy" id="1236609"/>
    <lineage>
        <taxon>Bacteria</taxon>
        <taxon>Bacillati</taxon>
        <taxon>Actinomycetota</taxon>
        <taxon>Actinomycetes</taxon>
        <taxon>Mycobacteriales</taxon>
        <taxon>Mycobacteriaceae</taxon>
        <taxon>Mycobacterium</taxon>
    </lineage>
</organism>
<feature type="domain" description="PE" evidence="2">
    <location>
        <begin position="4"/>
        <end position="93"/>
    </location>
</feature>
<name>A0A0U0W2I2_MYCBE</name>
<dbReference type="InterPro" id="IPR038332">
    <property type="entry name" value="PPE_sf"/>
</dbReference>
<evidence type="ECO:0000313" key="3">
    <source>
        <dbReference type="EMBL" id="CPR02803.1"/>
    </source>
</evidence>
<dbReference type="RefSeq" id="WP_090349728.1">
    <property type="nucleotide sequence ID" value="NZ_CSTD01000001.1"/>
</dbReference>
<dbReference type="InterPro" id="IPR000084">
    <property type="entry name" value="PE-PGRS_N"/>
</dbReference>
<feature type="compositionally biased region" description="Gly residues" evidence="1">
    <location>
        <begin position="180"/>
        <end position="198"/>
    </location>
</feature>
<dbReference type="Gene3D" id="1.10.287.850">
    <property type="entry name" value="HP0062-like domain"/>
    <property type="match status" value="1"/>
</dbReference>
<dbReference type="OrthoDB" id="4751915at2"/>
<dbReference type="Pfam" id="PF00934">
    <property type="entry name" value="PE"/>
    <property type="match status" value="1"/>
</dbReference>
<accession>A0A0U0W2I2</accession>
<evidence type="ECO:0000259" key="2">
    <source>
        <dbReference type="Pfam" id="PF00934"/>
    </source>
</evidence>